<evidence type="ECO:0000313" key="2">
    <source>
        <dbReference type="Proteomes" id="UP000004756"/>
    </source>
</evidence>
<organism evidence="1 2">
    <name type="scientific">[Clostridium] asparagiforme DSM 15981</name>
    <dbReference type="NCBI Taxonomy" id="518636"/>
    <lineage>
        <taxon>Bacteria</taxon>
        <taxon>Bacillati</taxon>
        <taxon>Bacillota</taxon>
        <taxon>Clostridia</taxon>
        <taxon>Lachnospirales</taxon>
        <taxon>Lachnospiraceae</taxon>
        <taxon>Enterocloster</taxon>
    </lineage>
</organism>
<keyword evidence="2" id="KW-1185">Reference proteome</keyword>
<reference evidence="1 2" key="1">
    <citation type="submission" date="2009-02" db="EMBL/GenBank/DDBJ databases">
        <title>Draft genome sequence of Clostridium asparagiforme (DSM 15981).</title>
        <authorList>
            <person name="Sudarsanam P."/>
            <person name="Ley R."/>
            <person name="Guruge J."/>
            <person name="Turnbaugh P.J."/>
            <person name="Mahowald M."/>
            <person name="Liep D."/>
            <person name="Gordon J."/>
        </authorList>
    </citation>
    <scope>NUCLEOTIDE SEQUENCE [LARGE SCALE GENOMIC DNA]</scope>
    <source>
        <strain evidence="1 2">DSM 15981</strain>
    </source>
</reference>
<protein>
    <submittedName>
        <fullName evidence="1">Uncharacterized protein</fullName>
    </submittedName>
</protein>
<dbReference type="EMBL" id="ACCJ01000433">
    <property type="protein sequence ID" value="EEG52728.1"/>
    <property type="molecule type" value="Genomic_DNA"/>
</dbReference>
<dbReference type="HOGENOM" id="CLU_2932981_0_0_9"/>
<evidence type="ECO:0000313" key="1">
    <source>
        <dbReference type="EMBL" id="EEG52728.1"/>
    </source>
</evidence>
<dbReference type="AlphaFoldDB" id="C0D7F4"/>
<gene>
    <name evidence="1" type="ORF">CLOSTASPAR_05200</name>
</gene>
<proteinExistence type="predicted"/>
<name>C0D7F4_9FIRM</name>
<comment type="caution">
    <text evidence="1">The sequence shown here is derived from an EMBL/GenBank/DDBJ whole genome shotgun (WGS) entry which is preliminary data.</text>
</comment>
<accession>C0D7F4</accession>
<dbReference type="Proteomes" id="UP000004756">
    <property type="component" value="Unassembled WGS sequence"/>
</dbReference>
<sequence length="60" mass="6952">MCFPQNSFLIFLFHKYIFRPAPYSPKEVYQSSKPTPIKVNFCNVRAKVSIIEAANQLICI</sequence>